<evidence type="ECO:0000259" key="6">
    <source>
        <dbReference type="Pfam" id="PF02826"/>
    </source>
</evidence>
<dbReference type="Gene3D" id="3.40.50.720">
    <property type="entry name" value="NAD(P)-binding Rossmann-like Domain"/>
    <property type="match status" value="2"/>
</dbReference>
<dbReference type="Pfam" id="PF02826">
    <property type="entry name" value="2-Hacid_dh_C"/>
    <property type="match status" value="1"/>
</dbReference>
<evidence type="ECO:0000256" key="2">
    <source>
        <dbReference type="ARBA" id="ARBA00023002"/>
    </source>
</evidence>
<gene>
    <name evidence="7" type="ORF">E6H04_05730</name>
</gene>
<evidence type="ECO:0000313" key="7">
    <source>
        <dbReference type="EMBL" id="TMI81960.1"/>
    </source>
</evidence>
<sequence length="377" mass="41950">MPCSSYRVGFAGPGPFPMAAAAPTAAPDHASRAPNLPWRCAVRPRVFVSQPIPEPALDMLREVAEVNVFPRLDRNMSEDEWIMAAQRSDYLFVMGGNIITANVIKANPKLKGIGMVHRRLPVNNSIDLDTARALGVPVVFQYPWEPVYDRIAEATCDLTIAMILDLAYRLIDSDRYTRSGRTLQEHTMALMGPGVTGKIAGLLGLGKVARKMVPRLRALRMTVLYTKRTRLAPEQERELGVEWADQGEILRRSDFVCLEYDYNPSTHKMIGEREFALMKPTAYFINTARGRIVDEPALVRALQNRTIAGAALDVFWHEPPGSPEMAPSEEFFKMDNIILAPHNGGATWDARTELTKLTARQIVALIAGERPEGLVTD</sequence>
<dbReference type="InterPro" id="IPR029753">
    <property type="entry name" value="D-isomer_DH_CS"/>
</dbReference>
<dbReference type="Proteomes" id="UP000320048">
    <property type="component" value="Unassembled WGS sequence"/>
</dbReference>
<dbReference type="InterPro" id="IPR006139">
    <property type="entry name" value="D-isomer_2_OHA_DH_cat_dom"/>
</dbReference>
<accession>A0A537JEQ0</accession>
<dbReference type="SUPFAM" id="SSF52283">
    <property type="entry name" value="Formate/glycerate dehydrogenase catalytic domain-like"/>
    <property type="match status" value="1"/>
</dbReference>
<dbReference type="PROSITE" id="PS00671">
    <property type="entry name" value="D_2_HYDROXYACID_DH_3"/>
    <property type="match status" value="1"/>
</dbReference>
<keyword evidence="3" id="KW-0520">NAD</keyword>
<evidence type="ECO:0000256" key="3">
    <source>
        <dbReference type="ARBA" id="ARBA00023027"/>
    </source>
</evidence>
<dbReference type="AlphaFoldDB" id="A0A537JEQ0"/>
<comment type="caution">
    <text evidence="7">The sequence shown here is derived from an EMBL/GenBank/DDBJ whole genome shotgun (WGS) entry which is preliminary data.</text>
</comment>
<evidence type="ECO:0000256" key="1">
    <source>
        <dbReference type="ARBA" id="ARBA00005854"/>
    </source>
</evidence>
<evidence type="ECO:0008006" key="9">
    <source>
        <dbReference type="Google" id="ProtNLM"/>
    </source>
</evidence>
<reference evidence="7 8" key="1">
    <citation type="journal article" date="2019" name="Nat. Microbiol.">
        <title>Mediterranean grassland soil C-N compound turnover is dependent on rainfall and depth, and is mediated by genomically divergent microorganisms.</title>
        <authorList>
            <person name="Diamond S."/>
            <person name="Andeer P.F."/>
            <person name="Li Z."/>
            <person name="Crits-Christoph A."/>
            <person name="Burstein D."/>
            <person name="Anantharaman K."/>
            <person name="Lane K.R."/>
            <person name="Thomas B.C."/>
            <person name="Pan C."/>
            <person name="Northen T.R."/>
            <person name="Banfield J.F."/>
        </authorList>
    </citation>
    <scope>NUCLEOTIDE SEQUENCE [LARGE SCALE GENOMIC DNA]</scope>
    <source>
        <strain evidence="7">NP_7</strain>
    </source>
</reference>
<dbReference type="Pfam" id="PF00389">
    <property type="entry name" value="2-Hacid_dh"/>
    <property type="match status" value="1"/>
</dbReference>
<feature type="domain" description="D-isomer specific 2-hydroxyacid dehydrogenase catalytic" evidence="5">
    <location>
        <begin position="46"/>
        <end position="375"/>
    </location>
</feature>
<feature type="domain" description="D-isomer specific 2-hydroxyacid dehydrogenase NAD-binding" evidence="6">
    <location>
        <begin position="160"/>
        <end position="344"/>
    </location>
</feature>
<evidence type="ECO:0000313" key="8">
    <source>
        <dbReference type="Proteomes" id="UP000320048"/>
    </source>
</evidence>
<evidence type="ECO:0000256" key="4">
    <source>
        <dbReference type="RuleBase" id="RU003719"/>
    </source>
</evidence>
<evidence type="ECO:0000259" key="5">
    <source>
        <dbReference type="Pfam" id="PF00389"/>
    </source>
</evidence>
<dbReference type="PANTHER" id="PTHR42789:SF1">
    <property type="entry name" value="D-ISOMER SPECIFIC 2-HYDROXYACID DEHYDROGENASE FAMILY PROTEIN (AFU_ORTHOLOGUE AFUA_6G10090)"/>
    <property type="match status" value="1"/>
</dbReference>
<dbReference type="GO" id="GO:0016616">
    <property type="term" value="F:oxidoreductase activity, acting on the CH-OH group of donors, NAD or NADP as acceptor"/>
    <property type="evidence" value="ECO:0007669"/>
    <property type="project" value="InterPro"/>
</dbReference>
<dbReference type="InterPro" id="IPR006140">
    <property type="entry name" value="D-isomer_DH_NAD-bd"/>
</dbReference>
<organism evidence="7 8">
    <name type="scientific">Candidatus Segetimicrobium genomatis</name>
    <dbReference type="NCBI Taxonomy" id="2569760"/>
    <lineage>
        <taxon>Bacteria</taxon>
        <taxon>Bacillati</taxon>
        <taxon>Candidatus Sysuimicrobiota</taxon>
        <taxon>Candidatus Sysuimicrobiia</taxon>
        <taxon>Candidatus Sysuimicrobiales</taxon>
        <taxon>Candidatus Segetimicrobiaceae</taxon>
        <taxon>Candidatus Segetimicrobium</taxon>
    </lineage>
</organism>
<dbReference type="SUPFAM" id="SSF51735">
    <property type="entry name" value="NAD(P)-binding Rossmann-fold domains"/>
    <property type="match status" value="1"/>
</dbReference>
<dbReference type="GO" id="GO:0051287">
    <property type="term" value="F:NAD binding"/>
    <property type="evidence" value="ECO:0007669"/>
    <property type="project" value="InterPro"/>
</dbReference>
<comment type="similarity">
    <text evidence="1 4">Belongs to the D-isomer specific 2-hydroxyacid dehydrogenase family.</text>
</comment>
<keyword evidence="2 4" id="KW-0560">Oxidoreductase</keyword>
<name>A0A537JEQ0_9BACT</name>
<proteinExistence type="inferred from homology"/>
<protein>
    <recommendedName>
        <fullName evidence="9">D-glycerate dehydrogenase</fullName>
    </recommendedName>
</protein>
<dbReference type="InterPro" id="IPR050857">
    <property type="entry name" value="D-2-hydroxyacid_DH"/>
</dbReference>
<dbReference type="EMBL" id="VBAO01000148">
    <property type="protein sequence ID" value="TMI81960.1"/>
    <property type="molecule type" value="Genomic_DNA"/>
</dbReference>
<dbReference type="PANTHER" id="PTHR42789">
    <property type="entry name" value="D-ISOMER SPECIFIC 2-HYDROXYACID DEHYDROGENASE FAMILY PROTEIN (AFU_ORTHOLOGUE AFUA_6G10090)"/>
    <property type="match status" value="1"/>
</dbReference>
<dbReference type="InterPro" id="IPR036291">
    <property type="entry name" value="NAD(P)-bd_dom_sf"/>
</dbReference>